<proteinExistence type="predicted"/>
<name>A0A2P5BVF1_TREOI</name>
<sequence length="27" mass="3465">MGLVIELDLLDLRWVRGLWRRRTRERR</sequence>
<accession>A0A2P5BVF1</accession>
<comment type="caution">
    <text evidence="1">The sequence shown here is derived from an EMBL/GenBank/DDBJ whole genome shotgun (WGS) entry which is preliminary data.</text>
</comment>
<gene>
    <name evidence="1" type="ORF">TorRG33x02_307330</name>
</gene>
<reference evidence="2" key="1">
    <citation type="submission" date="2016-06" db="EMBL/GenBank/DDBJ databases">
        <title>Parallel loss of symbiosis genes in relatives of nitrogen-fixing non-legume Parasponia.</title>
        <authorList>
            <person name="Van Velzen R."/>
            <person name="Holmer R."/>
            <person name="Bu F."/>
            <person name="Rutten L."/>
            <person name="Van Zeijl A."/>
            <person name="Liu W."/>
            <person name="Santuari L."/>
            <person name="Cao Q."/>
            <person name="Sharma T."/>
            <person name="Shen D."/>
            <person name="Roswanjaya Y."/>
            <person name="Wardhani T."/>
            <person name="Kalhor M.S."/>
            <person name="Jansen J."/>
            <person name="Van den Hoogen J."/>
            <person name="Gungor B."/>
            <person name="Hartog M."/>
            <person name="Hontelez J."/>
            <person name="Verver J."/>
            <person name="Yang W.-C."/>
            <person name="Schijlen E."/>
            <person name="Repin R."/>
            <person name="Schilthuizen M."/>
            <person name="Schranz E."/>
            <person name="Heidstra R."/>
            <person name="Miyata K."/>
            <person name="Fedorova E."/>
            <person name="Kohlen W."/>
            <person name="Bisseling T."/>
            <person name="Smit S."/>
            <person name="Geurts R."/>
        </authorList>
    </citation>
    <scope>NUCLEOTIDE SEQUENCE [LARGE SCALE GENOMIC DNA]</scope>
    <source>
        <strain evidence="2">cv. RG33-2</strain>
    </source>
</reference>
<protein>
    <submittedName>
        <fullName evidence="1">Uncharacterized protein</fullName>
    </submittedName>
</protein>
<evidence type="ECO:0000313" key="1">
    <source>
        <dbReference type="EMBL" id="PON52775.1"/>
    </source>
</evidence>
<keyword evidence="2" id="KW-1185">Reference proteome</keyword>
<dbReference type="AlphaFoldDB" id="A0A2P5BVF1"/>
<evidence type="ECO:0000313" key="2">
    <source>
        <dbReference type="Proteomes" id="UP000237000"/>
    </source>
</evidence>
<dbReference type="Proteomes" id="UP000237000">
    <property type="component" value="Unassembled WGS sequence"/>
</dbReference>
<organism evidence="1 2">
    <name type="scientific">Trema orientale</name>
    <name type="common">Charcoal tree</name>
    <name type="synonym">Celtis orientalis</name>
    <dbReference type="NCBI Taxonomy" id="63057"/>
    <lineage>
        <taxon>Eukaryota</taxon>
        <taxon>Viridiplantae</taxon>
        <taxon>Streptophyta</taxon>
        <taxon>Embryophyta</taxon>
        <taxon>Tracheophyta</taxon>
        <taxon>Spermatophyta</taxon>
        <taxon>Magnoliopsida</taxon>
        <taxon>eudicotyledons</taxon>
        <taxon>Gunneridae</taxon>
        <taxon>Pentapetalae</taxon>
        <taxon>rosids</taxon>
        <taxon>fabids</taxon>
        <taxon>Rosales</taxon>
        <taxon>Cannabaceae</taxon>
        <taxon>Trema</taxon>
    </lineage>
</organism>
<dbReference type="EMBL" id="JXTC01000453">
    <property type="protein sequence ID" value="PON52775.1"/>
    <property type="molecule type" value="Genomic_DNA"/>
</dbReference>
<dbReference type="InParanoid" id="A0A2P5BVF1"/>